<keyword evidence="1" id="KW-0325">Glycoprotein</keyword>
<dbReference type="GO" id="GO:0000139">
    <property type="term" value="C:Golgi membrane"/>
    <property type="evidence" value="ECO:0007669"/>
    <property type="project" value="UniProtKB-SubCell"/>
</dbReference>
<dbReference type="InterPro" id="IPR027995">
    <property type="entry name" value="Galactosyl_T_N"/>
</dbReference>
<keyword evidence="1" id="KW-0479">Metal-binding</keyword>
<keyword evidence="1" id="KW-0812">Transmembrane</keyword>
<keyword evidence="1" id="KW-0328">Glycosyltransferase</keyword>
<dbReference type="SUPFAM" id="SSF53448">
    <property type="entry name" value="Nucleotide-diphospho-sugar transferases"/>
    <property type="match status" value="1"/>
</dbReference>
<dbReference type="AlphaFoldDB" id="A0A8N5EQ88"/>
<dbReference type="UniPathway" id="UPA00378"/>
<feature type="domain" description="Galactosyltransferase N-terminal" evidence="2">
    <location>
        <begin position="73"/>
        <end position="206"/>
    </location>
</feature>
<keyword evidence="1" id="KW-0808">Transferase</keyword>
<keyword evidence="1" id="KW-0472">Membrane</keyword>
<dbReference type="GO" id="GO:0032580">
    <property type="term" value="C:Golgi cisterna membrane"/>
    <property type="evidence" value="ECO:0007669"/>
    <property type="project" value="UniProtKB-UniRule"/>
</dbReference>
<dbReference type="GO" id="GO:0046872">
    <property type="term" value="F:metal ion binding"/>
    <property type="evidence" value="ECO:0007669"/>
    <property type="project" value="UniProtKB-UniRule"/>
</dbReference>
<dbReference type="GeneID" id="102034619"/>
<dbReference type="Proteomes" id="UP000504602">
    <property type="component" value="Unplaced"/>
</dbReference>
<dbReference type="InterPro" id="IPR029044">
    <property type="entry name" value="Nucleotide-diphossugar_trans"/>
</dbReference>
<comment type="pathway">
    <text evidence="1">Protein modification; protein glycosylation.</text>
</comment>
<accession>A0A8N5EQ88</accession>
<organism evidence="3 4">
    <name type="scientific">Geospiza fortis</name>
    <name type="common">Medium ground-finch</name>
    <dbReference type="NCBI Taxonomy" id="48883"/>
    <lineage>
        <taxon>Eukaryota</taxon>
        <taxon>Metazoa</taxon>
        <taxon>Chordata</taxon>
        <taxon>Craniata</taxon>
        <taxon>Vertebrata</taxon>
        <taxon>Euteleostomi</taxon>
        <taxon>Archelosauria</taxon>
        <taxon>Archosauria</taxon>
        <taxon>Dinosauria</taxon>
        <taxon>Saurischia</taxon>
        <taxon>Theropoda</taxon>
        <taxon>Coelurosauria</taxon>
        <taxon>Aves</taxon>
        <taxon>Neognathae</taxon>
        <taxon>Neoaves</taxon>
        <taxon>Telluraves</taxon>
        <taxon>Australaves</taxon>
        <taxon>Passeriformes</taxon>
        <taxon>Thraupidae</taxon>
        <taxon>Geospiza</taxon>
    </lineage>
</organism>
<keyword evidence="1" id="KW-0333">Golgi apparatus</keyword>
<comment type="subcellular location">
    <subcellularLocation>
        <location evidence="1">Golgi apparatus membrane</location>
        <topology evidence="1">Single-pass type II membrane protein</topology>
    </subcellularLocation>
</comment>
<gene>
    <name evidence="4" type="primary">LOC102034619</name>
</gene>
<keyword evidence="3" id="KW-1185">Reference proteome</keyword>
<dbReference type="Pfam" id="PF13733">
    <property type="entry name" value="Glyco_transf_7N"/>
    <property type="match status" value="1"/>
</dbReference>
<comment type="function">
    <text evidence="1">Responsible for the synthesis of complex-type N-linked oligosaccharides in many glycoproteins as well as the carbohydrate moieties of glycolipids.</text>
</comment>
<sequence length="304" mass="35792">MFLSRMENHCFLLFVFVFQAIFILILYRGGPSRVFRGFVEAPQVVVDYSKRHDVYTNLSLFTRAPNEDTMPYCSAQSPVLVGPLTITFKVLPSERMIIKRNPFVQSGGHYKPPHCFPRYKSAILVAYRNQEKYLRHLLYYIHPFLQRQQLSYTIYLIQQVGTGSFNRAKLLNVGVREAMKDEEWDCLVLHDIDVVPENDYNLYICDEYYPKHMASAMDKFQYTIHLAGMKIVRTSPHLGRYRVMDYNEETEILDPWRRPPSQHNTRKTWKADGMNTLQFRLLSRTKHPLYTKITVDIGYVPPFS</sequence>
<dbReference type="InterPro" id="IPR003859">
    <property type="entry name" value="Galactosyl_T"/>
</dbReference>
<dbReference type="PANTHER" id="PTHR19300:SF42">
    <property type="entry name" value="BETA-1,4-GALACTOSYLTRANSFERASE"/>
    <property type="match status" value="1"/>
</dbReference>
<dbReference type="Gene3D" id="3.90.550.10">
    <property type="entry name" value="Spore Coat Polysaccharide Biosynthesis Protein SpsA, Chain A"/>
    <property type="match status" value="2"/>
</dbReference>
<evidence type="ECO:0000313" key="4">
    <source>
        <dbReference type="RefSeq" id="XP_030912551.1"/>
    </source>
</evidence>
<keyword evidence="1" id="KW-0464">Manganese</keyword>
<comment type="cofactor">
    <cofactor evidence="1">
        <name>Mn(2+)</name>
        <dbReference type="ChEBI" id="CHEBI:29035"/>
    </cofactor>
</comment>
<reference evidence="4" key="1">
    <citation type="submission" date="2025-08" db="UniProtKB">
        <authorList>
            <consortium name="RefSeq"/>
        </authorList>
    </citation>
    <scope>IDENTIFICATION</scope>
</reference>
<proteinExistence type="inferred from homology"/>
<evidence type="ECO:0000256" key="1">
    <source>
        <dbReference type="RuleBase" id="RU368121"/>
    </source>
</evidence>
<dbReference type="GO" id="GO:0008378">
    <property type="term" value="F:galactosyltransferase activity"/>
    <property type="evidence" value="ECO:0007669"/>
    <property type="project" value="TreeGrafter"/>
</dbReference>
<evidence type="ECO:0000259" key="2">
    <source>
        <dbReference type="Pfam" id="PF13733"/>
    </source>
</evidence>
<protein>
    <recommendedName>
        <fullName evidence="1">Beta-1,4-galactosyltransferase</fullName>
        <shortName evidence="1">Beta-1,4-GalTase</shortName>
        <ecNumber evidence="1">2.4.1.-</ecNumber>
    </recommendedName>
</protein>
<comment type="similarity">
    <text evidence="1">Belongs to the glycosyltransferase 7 family.</text>
</comment>
<feature type="transmembrane region" description="Helical" evidence="1">
    <location>
        <begin position="6"/>
        <end position="27"/>
    </location>
</feature>
<dbReference type="EC" id="2.4.1.-" evidence="1"/>
<dbReference type="RefSeq" id="XP_030912551.1">
    <property type="nucleotide sequence ID" value="XM_031056691.1"/>
</dbReference>
<dbReference type="PRINTS" id="PR02050">
    <property type="entry name" value="B14GALTRFASE"/>
</dbReference>
<keyword evidence="1" id="KW-1133">Transmembrane helix</keyword>
<keyword evidence="1" id="KW-0735">Signal-anchor</keyword>
<dbReference type="PANTHER" id="PTHR19300">
    <property type="entry name" value="BETA-1,4-GALACTOSYLTRANSFERASE"/>
    <property type="match status" value="1"/>
</dbReference>
<name>A0A8N5EQ88_GEOFO</name>
<dbReference type="GO" id="GO:0005975">
    <property type="term" value="P:carbohydrate metabolic process"/>
    <property type="evidence" value="ECO:0007669"/>
    <property type="project" value="InterPro"/>
</dbReference>
<evidence type="ECO:0000313" key="3">
    <source>
        <dbReference type="Proteomes" id="UP000504602"/>
    </source>
</evidence>